<protein>
    <submittedName>
        <fullName evidence="1">Uncharacterized protein</fullName>
    </submittedName>
</protein>
<gene>
    <name evidence="1" type="ORF">PHMEG_00016663</name>
</gene>
<accession>A0A225W0C1</accession>
<reference evidence="2" key="1">
    <citation type="submission" date="2017-03" db="EMBL/GenBank/DDBJ databases">
        <title>Phytopthora megakarya and P. palmivora, two closely related causual agents of cacao black pod achieved similar genome size and gene model numbers by different mechanisms.</title>
        <authorList>
            <person name="Ali S."/>
            <person name="Shao J."/>
            <person name="Larry D.J."/>
            <person name="Kronmiller B."/>
            <person name="Shen D."/>
            <person name="Strem M.D."/>
            <person name="Melnick R.L."/>
            <person name="Guiltinan M.J."/>
            <person name="Tyler B.M."/>
            <person name="Meinhardt L.W."/>
            <person name="Bailey B.A."/>
        </authorList>
    </citation>
    <scope>NUCLEOTIDE SEQUENCE [LARGE SCALE GENOMIC DNA]</scope>
    <source>
        <strain evidence="2">zdho120</strain>
    </source>
</reference>
<comment type="caution">
    <text evidence="1">The sequence shown here is derived from an EMBL/GenBank/DDBJ whole genome shotgun (WGS) entry which is preliminary data.</text>
</comment>
<name>A0A225W0C1_9STRA</name>
<dbReference type="OrthoDB" id="3259294at2759"/>
<keyword evidence="2" id="KW-1185">Reference proteome</keyword>
<dbReference type="EMBL" id="NBNE01002430">
    <property type="protein sequence ID" value="OWZ10487.1"/>
    <property type="molecule type" value="Genomic_DNA"/>
</dbReference>
<dbReference type="AlphaFoldDB" id="A0A225W0C1"/>
<sequence>MTSRTQQRICIRQGYTTNTHDLADAFNAGRKRIQSMCCTLSNDQEVAAPMTALYLLRESPFYASHEFAPLHLDSIVGVLFNSEEDTVVLEQAREGMYKPASALTDYCCRPTTMENIC</sequence>
<dbReference type="Proteomes" id="UP000198211">
    <property type="component" value="Unassembled WGS sequence"/>
</dbReference>
<evidence type="ECO:0000313" key="1">
    <source>
        <dbReference type="EMBL" id="OWZ10487.1"/>
    </source>
</evidence>
<evidence type="ECO:0000313" key="2">
    <source>
        <dbReference type="Proteomes" id="UP000198211"/>
    </source>
</evidence>
<proteinExistence type="predicted"/>
<organism evidence="1 2">
    <name type="scientific">Phytophthora megakarya</name>
    <dbReference type="NCBI Taxonomy" id="4795"/>
    <lineage>
        <taxon>Eukaryota</taxon>
        <taxon>Sar</taxon>
        <taxon>Stramenopiles</taxon>
        <taxon>Oomycota</taxon>
        <taxon>Peronosporomycetes</taxon>
        <taxon>Peronosporales</taxon>
        <taxon>Peronosporaceae</taxon>
        <taxon>Phytophthora</taxon>
    </lineage>
</organism>